<dbReference type="RefSeq" id="XP_034243370.1">
    <property type="nucleotide sequence ID" value="XM_034387479.1"/>
</dbReference>
<dbReference type="InterPro" id="IPR052144">
    <property type="entry name" value="piRNA_biogenesis_EXD1"/>
</dbReference>
<keyword evidence="2" id="KW-1185">Reference proteome</keyword>
<dbReference type="InterPro" id="IPR012337">
    <property type="entry name" value="RNaseH-like_sf"/>
</dbReference>
<dbReference type="PANTHER" id="PTHR46628:SF1">
    <property type="entry name" value="PIRNA BIOGENESIS PROTEIN EXD1"/>
    <property type="match status" value="1"/>
</dbReference>
<protein>
    <submittedName>
        <fullName evidence="3">PiRNA biogenesis protein EXD1-like</fullName>
    </submittedName>
</protein>
<reference evidence="3" key="1">
    <citation type="submission" date="2025-08" db="UniProtKB">
        <authorList>
            <consortium name="RefSeq"/>
        </authorList>
    </citation>
    <scope>IDENTIFICATION</scope>
    <source>
        <tissue evidence="3">Total insect</tissue>
    </source>
</reference>
<dbReference type="Gene3D" id="3.30.420.10">
    <property type="entry name" value="Ribonuclease H-like superfamily/Ribonuclease H"/>
    <property type="match status" value="1"/>
</dbReference>
<dbReference type="GO" id="GO:0003676">
    <property type="term" value="F:nucleic acid binding"/>
    <property type="evidence" value="ECO:0007669"/>
    <property type="project" value="InterPro"/>
</dbReference>
<dbReference type="PANTHER" id="PTHR46628">
    <property type="entry name" value="PIRNA BIOGENESIS PROTEIN EXD1"/>
    <property type="match status" value="1"/>
</dbReference>
<sequence>MNNKMAVNNEFPEFVKGQKLFITLKDNRSLEGTFSRSNSVRKAIILTNVSFIPHHGTPFEQLEFKHAEILQIASLEEENHMINTADQAVAPSSPITKQDGVLYEKVKETVKDLVFVNQIDGAFSEMVRTIERVDCVAVTGEGSNQGRFGHITVLGVATNSTVFLVDIVNLGSTVFKAAGSFLKKTLESNRILKVVHNCSLLSDCLKHKYSINLRNVFDTHACHFIVVKNSSGHPPSSANFEDLVSIYLNLPKAVCETQVADLDRWRRRPLEEGLAEAAAWKVALLRKLKPRLDDALYGPFDSLCKTYLNTVRSLDDDLQVRIALTRQDKFPQEMQSLNGTL</sequence>
<dbReference type="KEGG" id="tpal:117646489"/>
<dbReference type="GeneID" id="117646489"/>
<organism evidence="3">
    <name type="scientific">Thrips palmi</name>
    <name type="common">Melon thrips</name>
    <dbReference type="NCBI Taxonomy" id="161013"/>
    <lineage>
        <taxon>Eukaryota</taxon>
        <taxon>Metazoa</taxon>
        <taxon>Ecdysozoa</taxon>
        <taxon>Arthropoda</taxon>
        <taxon>Hexapoda</taxon>
        <taxon>Insecta</taxon>
        <taxon>Pterygota</taxon>
        <taxon>Neoptera</taxon>
        <taxon>Paraneoptera</taxon>
        <taxon>Thysanoptera</taxon>
        <taxon>Terebrantia</taxon>
        <taxon>Thripoidea</taxon>
        <taxon>Thripidae</taxon>
        <taxon>Thrips</taxon>
    </lineage>
</organism>
<evidence type="ECO:0000313" key="3">
    <source>
        <dbReference type="RefSeq" id="XP_034243370.1"/>
    </source>
</evidence>
<accession>A0A6P8Z0A8</accession>
<evidence type="ECO:0000313" key="2">
    <source>
        <dbReference type="Proteomes" id="UP000515158"/>
    </source>
</evidence>
<dbReference type="OrthoDB" id="26838at2759"/>
<gene>
    <name evidence="3" type="primary">LOC117646489</name>
</gene>
<dbReference type="InterPro" id="IPR036397">
    <property type="entry name" value="RNaseH_sf"/>
</dbReference>
<dbReference type="Proteomes" id="UP000515158">
    <property type="component" value="Unplaced"/>
</dbReference>
<dbReference type="AlphaFoldDB" id="A0A6P8Z0A8"/>
<dbReference type="SUPFAM" id="SSF53098">
    <property type="entry name" value="Ribonuclease H-like"/>
    <property type="match status" value="1"/>
</dbReference>
<dbReference type="InterPro" id="IPR002562">
    <property type="entry name" value="3'-5'_exonuclease_dom"/>
</dbReference>
<dbReference type="GO" id="GO:0008408">
    <property type="term" value="F:3'-5' exonuclease activity"/>
    <property type="evidence" value="ECO:0007669"/>
    <property type="project" value="InterPro"/>
</dbReference>
<name>A0A6P8Z0A8_THRPL</name>
<dbReference type="GO" id="GO:0034587">
    <property type="term" value="P:piRNA processing"/>
    <property type="evidence" value="ECO:0007669"/>
    <property type="project" value="TreeGrafter"/>
</dbReference>
<evidence type="ECO:0000259" key="1">
    <source>
        <dbReference type="Pfam" id="PF01612"/>
    </source>
</evidence>
<dbReference type="InParanoid" id="A0A6P8Z0A8"/>
<proteinExistence type="predicted"/>
<feature type="domain" description="3'-5' exonuclease" evidence="1">
    <location>
        <begin position="123"/>
        <end position="291"/>
    </location>
</feature>
<dbReference type="Pfam" id="PF01612">
    <property type="entry name" value="DNA_pol_A_exo1"/>
    <property type="match status" value="1"/>
</dbReference>
<dbReference type="GO" id="GO:1990923">
    <property type="term" value="C:PET complex"/>
    <property type="evidence" value="ECO:0007669"/>
    <property type="project" value="TreeGrafter"/>
</dbReference>